<reference evidence="3" key="1">
    <citation type="submission" date="2020-07" db="EMBL/GenBank/DDBJ databases">
        <title>novel species isolated from the respiratory tract of Marmot.</title>
        <authorList>
            <person name="Zhang G."/>
        </authorList>
    </citation>
    <scope>NUCLEOTIDE SEQUENCE [LARGE SCALE GENOMIC DNA]</scope>
    <source>
        <strain evidence="3">686</strain>
    </source>
</reference>
<dbReference type="AlphaFoldDB" id="A0A7D7LV42"/>
<proteinExistence type="predicted"/>
<feature type="compositionally biased region" description="Low complexity" evidence="1">
    <location>
        <begin position="191"/>
        <end position="205"/>
    </location>
</feature>
<organism evidence="2 3">
    <name type="scientific">Gordonia jinghuaiqii</name>
    <dbReference type="NCBI Taxonomy" id="2758710"/>
    <lineage>
        <taxon>Bacteria</taxon>
        <taxon>Bacillati</taxon>
        <taxon>Actinomycetota</taxon>
        <taxon>Actinomycetes</taxon>
        <taxon>Mycobacteriales</taxon>
        <taxon>Gordoniaceae</taxon>
        <taxon>Gordonia</taxon>
    </lineage>
</organism>
<dbReference type="Proteomes" id="UP000515663">
    <property type="component" value="Chromosome"/>
</dbReference>
<gene>
    <name evidence="2" type="ORF">H1R19_20970</name>
</gene>
<accession>A0A7D7LV42</accession>
<evidence type="ECO:0000313" key="3">
    <source>
        <dbReference type="Proteomes" id="UP000515663"/>
    </source>
</evidence>
<dbReference type="KEGG" id="gji:H1R19_20970"/>
<dbReference type="EMBL" id="CP059491">
    <property type="protein sequence ID" value="QMT01275.1"/>
    <property type="molecule type" value="Genomic_DNA"/>
</dbReference>
<evidence type="ECO:0000256" key="1">
    <source>
        <dbReference type="SAM" id="MobiDB-lite"/>
    </source>
</evidence>
<feature type="compositionally biased region" description="Basic and acidic residues" evidence="1">
    <location>
        <begin position="177"/>
        <end position="186"/>
    </location>
</feature>
<dbReference type="RefSeq" id="WP_219850062.1">
    <property type="nucleotide sequence ID" value="NZ_CP059491.1"/>
</dbReference>
<feature type="region of interest" description="Disordered" evidence="1">
    <location>
        <begin position="134"/>
        <end position="205"/>
    </location>
</feature>
<sequence>MRKLVAGVAIGGSLTIGAVGTLLVVDSSSPAAPSAQICSSFSGSGPVPFCSFRVDGSRLQIILRNNATGIPPVLCSLTPSGANRPTDTVTLGPGERGTLGAVVPGNLPRSFDVGCEGGAPGNDRVSRHTTIIARGEAAGPRTTNPAPRRHSAPAPPPSTRDAPSTRSAPAQPVEPADPPRSDDDGASKISPPDTTTTTTTVPRPT</sequence>
<name>A0A7D7LV42_9ACTN</name>
<evidence type="ECO:0000313" key="2">
    <source>
        <dbReference type="EMBL" id="QMT01275.1"/>
    </source>
</evidence>
<protein>
    <submittedName>
        <fullName evidence="2">Uncharacterized protein</fullName>
    </submittedName>
</protein>
<keyword evidence="3" id="KW-1185">Reference proteome</keyword>